<keyword evidence="2" id="KW-1185">Reference proteome</keyword>
<dbReference type="OrthoDB" id="1932741at2759"/>
<dbReference type="EMBL" id="CM018046">
    <property type="protein sequence ID" value="KAA8525501.1"/>
    <property type="molecule type" value="Genomic_DNA"/>
</dbReference>
<organism evidence="1 2">
    <name type="scientific">Nyssa sinensis</name>
    <dbReference type="NCBI Taxonomy" id="561372"/>
    <lineage>
        <taxon>Eukaryota</taxon>
        <taxon>Viridiplantae</taxon>
        <taxon>Streptophyta</taxon>
        <taxon>Embryophyta</taxon>
        <taxon>Tracheophyta</taxon>
        <taxon>Spermatophyta</taxon>
        <taxon>Magnoliopsida</taxon>
        <taxon>eudicotyledons</taxon>
        <taxon>Gunneridae</taxon>
        <taxon>Pentapetalae</taxon>
        <taxon>asterids</taxon>
        <taxon>Cornales</taxon>
        <taxon>Nyssaceae</taxon>
        <taxon>Nyssa</taxon>
    </lineage>
</organism>
<name>A0A5J5A7U5_9ASTE</name>
<dbReference type="Proteomes" id="UP000325577">
    <property type="component" value="Linkage Group LG3"/>
</dbReference>
<accession>A0A5J5A7U5</accession>
<gene>
    <name evidence="1" type="ORF">F0562_007356</name>
</gene>
<evidence type="ECO:0000313" key="1">
    <source>
        <dbReference type="EMBL" id="KAA8525501.1"/>
    </source>
</evidence>
<proteinExistence type="predicted"/>
<protein>
    <submittedName>
        <fullName evidence="1">Uncharacterized protein</fullName>
    </submittedName>
</protein>
<reference evidence="1 2" key="1">
    <citation type="submission" date="2019-09" db="EMBL/GenBank/DDBJ databases">
        <title>A chromosome-level genome assembly of the Chinese tupelo Nyssa sinensis.</title>
        <authorList>
            <person name="Yang X."/>
            <person name="Kang M."/>
            <person name="Yang Y."/>
            <person name="Xiong H."/>
            <person name="Wang M."/>
            <person name="Zhang Z."/>
            <person name="Wang Z."/>
            <person name="Wu H."/>
            <person name="Ma T."/>
            <person name="Liu J."/>
            <person name="Xi Z."/>
        </authorList>
    </citation>
    <scope>NUCLEOTIDE SEQUENCE [LARGE SCALE GENOMIC DNA]</scope>
    <source>
        <strain evidence="1">J267</strain>
        <tissue evidence="1">Leaf</tissue>
    </source>
</reference>
<sequence length="181" mass="20558">MEKELVMKYASYSNDEESYYKQKACIRWLKLSDANTTFFHKKVNGNNCRNRILSLVDSHGKRIDQYPDVIKEVVNYFKKLYGDALGPNPSIGNRLKAIVKNTLSTAHYGPWCPLTDMEIKNAMYSMKGSKAKASGPDGDNAGFFQHNWDIVGNEDIAEDISVHTTRLEGTKELKESKNEVK</sequence>
<evidence type="ECO:0000313" key="2">
    <source>
        <dbReference type="Proteomes" id="UP000325577"/>
    </source>
</evidence>
<dbReference type="AlphaFoldDB" id="A0A5J5A7U5"/>